<keyword evidence="2" id="KW-1185">Reference proteome</keyword>
<protein>
    <submittedName>
        <fullName evidence="1">Uncharacterized protein</fullName>
    </submittedName>
</protein>
<dbReference type="EMBL" id="BTSY01000003">
    <property type="protein sequence ID" value="GMT17427.1"/>
    <property type="molecule type" value="Genomic_DNA"/>
</dbReference>
<feature type="non-terminal residue" evidence="1">
    <location>
        <position position="119"/>
    </location>
</feature>
<feature type="non-terminal residue" evidence="1">
    <location>
        <position position="1"/>
    </location>
</feature>
<reference evidence="1" key="1">
    <citation type="submission" date="2023-10" db="EMBL/GenBank/DDBJ databases">
        <title>Genome assembly of Pristionchus species.</title>
        <authorList>
            <person name="Yoshida K."/>
            <person name="Sommer R.J."/>
        </authorList>
    </citation>
    <scope>NUCLEOTIDE SEQUENCE</scope>
    <source>
        <strain evidence="1">RS5133</strain>
    </source>
</reference>
<comment type="caution">
    <text evidence="1">The sequence shown here is derived from an EMBL/GenBank/DDBJ whole genome shotgun (WGS) entry which is preliminary data.</text>
</comment>
<gene>
    <name evidence="1" type="ORF">PFISCL1PPCAC_8724</name>
</gene>
<organism evidence="1 2">
    <name type="scientific">Pristionchus fissidentatus</name>
    <dbReference type="NCBI Taxonomy" id="1538716"/>
    <lineage>
        <taxon>Eukaryota</taxon>
        <taxon>Metazoa</taxon>
        <taxon>Ecdysozoa</taxon>
        <taxon>Nematoda</taxon>
        <taxon>Chromadorea</taxon>
        <taxon>Rhabditida</taxon>
        <taxon>Rhabditina</taxon>
        <taxon>Diplogasteromorpha</taxon>
        <taxon>Diplogasteroidea</taxon>
        <taxon>Neodiplogasteridae</taxon>
        <taxon>Pristionchus</taxon>
    </lineage>
</organism>
<accession>A0AAV5VH30</accession>
<dbReference type="Proteomes" id="UP001432322">
    <property type="component" value="Unassembled WGS sequence"/>
</dbReference>
<name>A0AAV5VH30_9BILA</name>
<dbReference type="AlphaFoldDB" id="A0AAV5VH30"/>
<evidence type="ECO:0000313" key="1">
    <source>
        <dbReference type="EMBL" id="GMT17427.1"/>
    </source>
</evidence>
<sequence length="119" mass="12667">CDNSGCDRMVTVVDLVVDNRGYRVVGSNTGCTDHCSTCDHASRDRVMHYVVGFMVYDCCNRVMSCNTGCTNDCSTCDNAGCDRMVTVLDFVVDYGGDGVMGSNTGCSDDCSTCDNSGSD</sequence>
<proteinExistence type="predicted"/>
<evidence type="ECO:0000313" key="2">
    <source>
        <dbReference type="Proteomes" id="UP001432322"/>
    </source>
</evidence>